<dbReference type="InterPro" id="IPR035994">
    <property type="entry name" value="Nucleoside_phosphorylase_sf"/>
</dbReference>
<evidence type="ECO:0000256" key="5">
    <source>
        <dbReference type="ARBA" id="ARBA00022679"/>
    </source>
</evidence>
<dbReference type="GO" id="GO:0004731">
    <property type="term" value="F:purine-nucleoside phosphorylase activity"/>
    <property type="evidence" value="ECO:0007669"/>
    <property type="project" value="UniProtKB-EC"/>
</dbReference>
<evidence type="ECO:0000256" key="3">
    <source>
        <dbReference type="ARBA" id="ARBA00006751"/>
    </source>
</evidence>
<evidence type="ECO:0000259" key="9">
    <source>
        <dbReference type="Pfam" id="PF01048"/>
    </source>
</evidence>
<dbReference type="Proteomes" id="UP001212411">
    <property type="component" value="Chromosome 1"/>
</dbReference>
<dbReference type="NCBIfam" id="TIGR01700">
    <property type="entry name" value="PNPH"/>
    <property type="match status" value="1"/>
</dbReference>
<comment type="similarity">
    <text evidence="3 7">Belongs to the PNP/MTAP phosphorylase family.</text>
</comment>
<feature type="binding site" evidence="8">
    <location>
        <position position="53"/>
    </location>
    <ligand>
        <name>phosphate</name>
        <dbReference type="ChEBI" id="CHEBI:43474"/>
    </ligand>
</feature>
<keyword evidence="4 7" id="KW-0328">Glycosyltransferase</keyword>
<accession>A0AAE9WB67</accession>
<dbReference type="InterPro" id="IPR000845">
    <property type="entry name" value="Nucleoside_phosphorylase_d"/>
</dbReference>
<comment type="function">
    <text evidence="6">The purine nucleoside phosphorylases catalyze the phosphorolytic breakdown of the N-glycosidic bond in the beta-(deoxy)ribonucleoside molecules, with the formation of the corresponding free purine bases and pentose-1-phosphate. Cleaves guanosine and inosine.</text>
</comment>
<evidence type="ECO:0000256" key="6">
    <source>
        <dbReference type="ARBA" id="ARBA00058131"/>
    </source>
</evidence>
<dbReference type="RefSeq" id="XP_056037289.1">
    <property type="nucleotide sequence ID" value="XM_056181140.1"/>
</dbReference>
<comment type="catalytic activity">
    <reaction evidence="1">
        <text>a purine D-ribonucleoside + phosphate = a purine nucleobase + alpha-D-ribose 1-phosphate</text>
        <dbReference type="Rhea" id="RHEA:19805"/>
        <dbReference type="ChEBI" id="CHEBI:26386"/>
        <dbReference type="ChEBI" id="CHEBI:43474"/>
        <dbReference type="ChEBI" id="CHEBI:57720"/>
        <dbReference type="ChEBI" id="CHEBI:142355"/>
        <dbReference type="EC" id="2.4.2.1"/>
    </reaction>
</comment>
<keyword evidence="5 7" id="KW-0808">Transferase</keyword>
<gene>
    <name evidence="10" type="ORF">SOMG_02348</name>
</gene>
<dbReference type="InterPro" id="IPR011270">
    <property type="entry name" value="Pur_Nuc_Pase_Ino/Guo-sp"/>
</dbReference>
<evidence type="ECO:0000256" key="1">
    <source>
        <dbReference type="ARBA" id="ARBA00000755"/>
    </source>
</evidence>
<feature type="binding site" evidence="8">
    <location>
        <begin position="107"/>
        <end position="109"/>
    </location>
    <ligand>
        <name>phosphate</name>
        <dbReference type="ChEBI" id="CHEBI:43474"/>
    </ligand>
</feature>
<dbReference type="PIRSF" id="PIRSF000477">
    <property type="entry name" value="PurNPase"/>
    <property type="match status" value="1"/>
</dbReference>
<dbReference type="GeneID" id="80875829"/>
<feature type="domain" description="Nucleoside phosphorylase" evidence="9">
    <location>
        <begin position="46"/>
        <end position="316"/>
    </location>
</feature>
<dbReference type="GO" id="GO:0009116">
    <property type="term" value="P:nucleoside metabolic process"/>
    <property type="evidence" value="ECO:0007669"/>
    <property type="project" value="InterPro"/>
</dbReference>
<feature type="binding site" evidence="8">
    <location>
        <position position="243"/>
    </location>
    <ligand>
        <name>a purine D-ribonucleoside</name>
        <dbReference type="ChEBI" id="CHEBI:142355"/>
    </ligand>
</feature>
<keyword evidence="11" id="KW-1185">Reference proteome</keyword>
<dbReference type="FunFam" id="3.40.50.1580:FF:000004">
    <property type="entry name" value="Purine nucleoside phosphorylase"/>
    <property type="match status" value="1"/>
</dbReference>
<feature type="binding site" evidence="8">
    <location>
        <position position="266"/>
    </location>
    <ligand>
        <name>a purine D-ribonucleoside</name>
        <dbReference type="ChEBI" id="CHEBI:142355"/>
    </ligand>
</feature>
<evidence type="ECO:0000256" key="7">
    <source>
        <dbReference type="PIRNR" id="PIRNR000477"/>
    </source>
</evidence>
<dbReference type="InterPro" id="IPR011268">
    <property type="entry name" value="Purine_phosphorylase"/>
</dbReference>
<dbReference type="Pfam" id="PF01048">
    <property type="entry name" value="PNP_UDP_1"/>
    <property type="match status" value="1"/>
</dbReference>
<feature type="binding site" evidence="8">
    <location>
        <position position="85"/>
    </location>
    <ligand>
        <name>phosphate</name>
        <dbReference type="ChEBI" id="CHEBI:43474"/>
    </ligand>
</feature>
<comment type="pathway">
    <text evidence="2 7">Purine metabolism; purine nucleoside salvage.</text>
</comment>
<name>A0AAE9WB67_9SCHI</name>
<dbReference type="GO" id="GO:0005737">
    <property type="term" value="C:cytoplasm"/>
    <property type="evidence" value="ECO:0007669"/>
    <property type="project" value="TreeGrafter"/>
</dbReference>
<dbReference type="EMBL" id="CP115611">
    <property type="protein sequence ID" value="WBW73046.1"/>
    <property type="molecule type" value="Genomic_DNA"/>
</dbReference>
<reference evidence="10 11" key="1">
    <citation type="journal article" date="2023" name="G3 (Bethesda)">
        <title>A high-quality reference genome for the fission yeast Schizosaccharomyces osmophilus.</title>
        <authorList>
            <person name="Jia G.S."/>
            <person name="Zhang W.C."/>
            <person name="Liang Y."/>
            <person name="Liu X.H."/>
            <person name="Rhind N."/>
            <person name="Pidoux A."/>
            <person name="Brysch-Herzberg M."/>
            <person name="Du L.L."/>
        </authorList>
    </citation>
    <scope>NUCLEOTIDE SEQUENCE [LARGE SCALE GENOMIC DNA]</scope>
    <source>
        <strain evidence="10 11">CBS 15793</strain>
    </source>
</reference>
<dbReference type="NCBIfam" id="NF006054">
    <property type="entry name" value="PRK08202.1"/>
    <property type="match status" value="1"/>
</dbReference>
<proteinExistence type="inferred from homology"/>
<evidence type="ECO:0000256" key="8">
    <source>
        <dbReference type="PIRSR" id="PIRSR000477-2"/>
    </source>
</evidence>
<protein>
    <recommendedName>
        <fullName evidence="7">Purine nucleoside phosphorylase</fullName>
        <ecNumber evidence="7">2.4.2.1</ecNumber>
    </recommendedName>
    <alternativeName>
        <fullName evidence="7">Inosine-guanosine phosphorylase</fullName>
    </alternativeName>
</protein>
<dbReference type="EC" id="2.4.2.1" evidence="7"/>
<dbReference type="PANTHER" id="PTHR11904">
    <property type="entry name" value="METHYLTHIOADENOSINE/PURINE NUCLEOSIDE PHOSPHORYLASE"/>
    <property type="match status" value="1"/>
</dbReference>
<evidence type="ECO:0000313" key="11">
    <source>
        <dbReference type="Proteomes" id="UP001212411"/>
    </source>
</evidence>
<feature type="binding site" evidence="8">
    <location>
        <position position="139"/>
    </location>
    <ligand>
        <name>phosphate</name>
        <dbReference type="ChEBI" id="CHEBI:43474"/>
    </ligand>
</feature>
<evidence type="ECO:0000256" key="2">
    <source>
        <dbReference type="ARBA" id="ARBA00005058"/>
    </source>
</evidence>
<evidence type="ECO:0000313" key="10">
    <source>
        <dbReference type="EMBL" id="WBW73046.1"/>
    </source>
</evidence>
<dbReference type="AlphaFoldDB" id="A0AAE9WB67"/>
<dbReference type="NCBIfam" id="TIGR01697">
    <property type="entry name" value="PNPH-PUNA-XAPA"/>
    <property type="match status" value="1"/>
</dbReference>
<dbReference type="CDD" id="cd09009">
    <property type="entry name" value="PNP-EcPNPII_like"/>
    <property type="match status" value="1"/>
</dbReference>
<dbReference type="SUPFAM" id="SSF53167">
    <property type="entry name" value="Purine and uridine phosphorylases"/>
    <property type="match status" value="1"/>
</dbReference>
<dbReference type="KEGG" id="som:SOMG_02348"/>
<feature type="binding site" evidence="8">
    <location>
        <position position="224"/>
    </location>
    <ligand>
        <name>a purine D-ribonucleoside</name>
        <dbReference type="ChEBI" id="CHEBI:142355"/>
    </ligand>
</feature>
<sequence>MTHEAATHNSSTLHPVVPPHSPIYVKALEAKRYIIGQLPEELSKPRLAIICGSGLGTLAADLSEPKYEIPYHDIPHFHVSHVAGHASKLIFAYMGENRIPTMVLCGRYHSYEGYSMDVATFPVRVMKVLGVETIIVTNACGGVNQNFNVGDLMILKDHIDFPGLAGNHSLKGPNPEEFGTRFPALSDAYDLHLRKLVYDAVKTHSIDRPIHEGTYCFVSGPSFETRAESRMLSMLGADAVGMSTVPEVIVARHCGIRVLAISLITNKAVIQESPSAKDAVDTSSKIMSKGAANHLEVLEVGITAANDIRRIVETLVNDL</sequence>
<dbReference type="PANTHER" id="PTHR11904:SF9">
    <property type="entry name" value="PURINE NUCLEOSIDE PHOSPHORYLASE-RELATED"/>
    <property type="match status" value="1"/>
</dbReference>
<organism evidence="10 11">
    <name type="scientific">Schizosaccharomyces osmophilus</name>
    <dbReference type="NCBI Taxonomy" id="2545709"/>
    <lineage>
        <taxon>Eukaryota</taxon>
        <taxon>Fungi</taxon>
        <taxon>Dikarya</taxon>
        <taxon>Ascomycota</taxon>
        <taxon>Taphrinomycotina</taxon>
        <taxon>Schizosaccharomycetes</taxon>
        <taxon>Schizosaccharomycetales</taxon>
        <taxon>Schizosaccharomycetaceae</taxon>
        <taxon>Schizosaccharomyces</taxon>
    </lineage>
</organism>
<dbReference type="Gene3D" id="3.40.50.1580">
    <property type="entry name" value="Nucleoside phosphorylase domain"/>
    <property type="match status" value="1"/>
</dbReference>
<evidence type="ECO:0000256" key="4">
    <source>
        <dbReference type="ARBA" id="ARBA00022676"/>
    </source>
</evidence>